<keyword evidence="10" id="KW-1185">Reference proteome</keyword>
<dbReference type="Pfam" id="PF05103">
    <property type="entry name" value="DivIVA"/>
    <property type="match status" value="1"/>
</dbReference>
<dbReference type="InterPro" id="IPR019933">
    <property type="entry name" value="DivIVA_domain"/>
</dbReference>
<dbReference type="GO" id="GO:0005737">
    <property type="term" value="C:cytoplasm"/>
    <property type="evidence" value="ECO:0007669"/>
    <property type="project" value="UniProtKB-SubCell"/>
</dbReference>
<dbReference type="InterPro" id="IPR007793">
    <property type="entry name" value="DivIVA_fam"/>
</dbReference>
<comment type="similarity">
    <text evidence="2">Belongs to the DivIVA family.</text>
</comment>
<dbReference type="GO" id="GO:0051301">
    <property type="term" value="P:cell division"/>
    <property type="evidence" value="ECO:0007669"/>
    <property type="project" value="UniProtKB-KW"/>
</dbReference>
<evidence type="ECO:0000256" key="5">
    <source>
        <dbReference type="ARBA" id="ARBA00023054"/>
    </source>
</evidence>
<evidence type="ECO:0000256" key="7">
    <source>
        <dbReference type="SAM" id="Coils"/>
    </source>
</evidence>
<feature type="region of interest" description="Disordered" evidence="8">
    <location>
        <begin position="235"/>
        <end position="332"/>
    </location>
</feature>
<dbReference type="AlphaFoldDB" id="A0A1I7JA18"/>
<evidence type="ECO:0000256" key="1">
    <source>
        <dbReference type="ARBA" id="ARBA00004496"/>
    </source>
</evidence>
<evidence type="ECO:0000256" key="4">
    <source>
        <dbReference type="ARBA" id="ARBA00022618"/>
    </source>
</evidence>
<dbReference type="PANTHER" id="PTHR35794:SF2">
    <property type="entry name" value="CELL DIVISION PROTEIN DIVIVA"/>
    <property type="match status" value="1"/>
</dbReference>
<keyword evidence="5 7" id="KW-0175">Coiled coil</keyword>
<dbReference type="Proteomes" id="UP000182491">
    <property type="component" value="Unassembled WGS sequence"/>
</dbReference>
<dbReference type="PANTHER" id="PTHR35794">
    <property type="entry name" value="CELL DIVISION PROTEIN DIVIVA"/>
    <property type="match status" value="1"/>
</dbReference>
<keyword evidence="6" id="KW-0131">Cell cycle</keyword>
<evidence type="ECO:0000313" key="9">
    <source>
        <dbReference type="EMBL" id="SFU81994.1"/>
    </source>
</evidence>
<protein>
    <submittedName>
        <fullName evidence="9">Cell division initiation protein</fullName>
    </submittedName>
</protein>
<dbReference type="EMBL" id="FPCA01000003">
    <property type="protein sequence ID" value="SFU81994.1"/>
    <property type="molecule type" value="Genomic_DNA"/>
</dbReference>
<proteinExistence type="inferred from homology"/>
<organism evidence="9 10">
    <name type="scientific">Pontibacter akesuensis</name>
    <dbReference type="NCBI Taxonomy" id="388950"/>
    <lineage>
        <taxon>Bacteria</taxon>
        <taxon>Pseudomonadati</taxon>
        <taxon>Bacteroidota</taxon>
        <taxon>Cytophagia</taxon>
        <taxon>Cytophagales</taxon>
        <taxon>Hymenobacteraceae</taxon>
        <taxon>Pontibacter</taxon>
    </lineage>
</organism>
<dbReference type="NCBIfam" id="TIGR03544">
    <property type="entry name" value="DivI1A_domain"/>
    <property type="match status" value="1"/>
</dbReference>
<keyword evidence="3" id="KW-0963">Cytoplasm</keyword>
<name>A0A1I7JA18_9BACT</name>
<evidence type="ECO:0000256" key="8">
    <source>
        <dbReference type="SAM" id="MobiDB-lite"/>
    </source>
</evidence>
<evidence type="ECO:0000256" key="6">
    <source>
        <dbReference type="ARBA" id="ARBA00023306"/>
    </source>
</evidence>
<gene>
    <name evidence="9" type="ORF">SAMN04487941_2630</name>
</gene>
<evidence type="ECO:0000313" key="10">
    <source>
        <dbReference type="Proteomes" id="UP000182491"/>
    </source>
</evidence>
<feature type="compositionally biased region" description="Pro residues" evidence="8">
    <location>
        <begin position="249"/>
        <end position="262"/>
    </location>
</feature>
<sequence length="332" mass="37319">MFVMKITPLEIRQKTFEKAFRGLDKDEVNAFLLTLSQQWEKLQDENKDLRMKLDASHRETQKLREVESSLYKTLKTAEDTGNSIMEQAKKSAELQARESELKADELMNQARNEARQMLEDAKKQAERVVLEMQEQVKALDQDCQRMESYLDSLVRDLRHLANEAMEKVEKANAKPKVATSSILSRAAHIEVENTELLKNLKEMNTNLESKPYQLAESTASNAPVMVHQAKANGYTPLGDPAPDVTQPQPEVPQPVTPVPNIPSPEIEQPAPDYPGRVPAPDIEQPIPDVQPVTPDRPEIQPPMTEPSRNAYASTYDGAGSRKTTGSFFDEIG</sequence>
<dbReference type="Gene3D" id="6.10.250.660">
    <property type="match status" value="1"/>
</dbReference>
<feature type="coiled-coil region" evidence="7">
    <location>
        <begin position="32"/>
        <end position="59"/>
    </location>
</feature>
<evidence type="ECO:0000256" key="3">
    <source>
        <dbReference type="ARBA" id="ARBA00022490"/>
    </source>
</evidence>
<comment type="subcellular location">
    <subcellularLocation>
        <location evidence="1">Cytoplasm</location>
    </subcellularLocation>
</comment>
<keyword evidence="4 9" id="KW-0132">Cell division</keyword>
<dbReference type="Gene3D" id="1.20.5.2950">
    <property type="match status" value="1"/>
</dbReference>
<reference evidence="10" key="1">
    <citation type="submission" date="2016-10" db="EMBL/GenBank/DDBJ databases">
        <authorList>
            <person name="Varghese N."/>
        </authorList>
    </citation>
    <scope>NUCLEOTIDE SEQUENCE [LARGE SCALE GENOMIC DNA]</scope>
    <source>
        <strain evidence="10">DSM 18820</strain>
    </source>
</reference>
<evidence type="ECO:0000256" key="2">
    <source>
        <dbReference type="ARBA" id="ARBA00009008"/>
    </source>
</evidence>
<dbReference type="STRING" id="388950.GCA_001611675_02435"/>
<accession>A0A1I7JA18</accession>
<feature type="coiled-coil region" evidence="7">
    <location>
        <begin position="89"/>
        <end position="206"/>
    </location>
</feature>